<dbReference type="SUPFAM" id="SSF51735">
    <property type="entry name" value="NAD(P)-binding Rossmann-fold domains"/>
    <property type="match status" value="1"/>
</dbReference>
<dbReference type="GO" id="GO:0005737">
    <property type="term" value="C:cytoplasm"/>
    <property type="evidence" value="ECO:0007669"/>
    <property type="project" value="TreeGrafter"/>
</dbReference>
<evidence type="ECO:0000256" key="1">
    <source>
        <dbReference type="ARBA" id="ARBA00006484"/>
    </source>
</evidence>
<protein>
    <recommendedName>
        <fullName evidence="4">NAD(P)-binding protein</fullName>
    </recommendedName>
</protein>
<dbReference type="Gene3D" id="3.40.50.720">
    <property type="entry name" value="NAD(P)-binding Rossmann-like Domain"/>
    <property type="match status" value="1"/>
</dbReference>
<comment type="similarity">
    <text evidence="1">Belongs to the short-chain dehydrogenases/reductases (SDR) family.</text>
</comment>
<evidence type="ECO:0000313" key="2">
    <source>
        <dbReference type="EMBL" id="PSR80438.1"/>
    </source>
</evidence>
<dbReference type="PRINTS" id="PR00081">
    <property type="entry name" value="GDHRDH"/>
</dbReference>
<proteinExistence type="inferred from homology"/>
<dbReference type="OrthoDB" id="9876299at2759"/>
<keyword evidence="3" id="KW-1185">Reference proteome</keyword>
<dbReference type="InterPro" id="IPR002347">
    <property type="entry name" value="SDR_fam"/>
</dbReference>
<dbReference type="STRING" id="2025994.A0A2T3A084"/>
<dbReference type="InterPro" id="IPR051468">
    <property type="entry name" value="Fungal_SecMetab_SDRs"/>
</dbReference>
<dbReference type="InterPro" id="IPR036291">
    <property type="entry name" value="NAD(P)-bd_dom_sf"/>
</dbReference>
<reference evidence="2 3" key="1">
    <citation type="journal article" date="2018" name="Mycol. Prog.">
        <title>Coniella lustricola, a new species from submerged detritus.</title>
        <authorList>
            <person name="Raudabaugh D.B."/>
            <person name="Iturriaga T."/>
            <person name="Carver A."/>
            <person name="Mondo S."/>
            <person name="Pangilinan J."/>
            <person name="Lipzen A."/>
            <person name="He G."/>
            <person name="Amirebrahimi M."/>
            <person name="Grigoriev I.V."/>
            <person name="Miller A.N."/>
        </authorList>
    </citation>
    <scope>NUCLEOTIDE SEQUENCE [LARGE SCALE GENOMIC DNA]</scope>
    <source>
        <strain evidence="2 3">B22-T-1</strain>
    </source>
</reference>
<name>A0A2T3A084_9PEZI</name>
<dbReference type="GO" id="GO:0016491">
    <property type="term" value="F:oxidoreductase activity"/>
    <property type="evidence" value="ECO:0007669"/>
    <property type="project" value="TreeGrafter"/>
</dbReference>
<accession>A0A2T3A084</accession>
<dbReference type="InParanoid" id="A0A2T3A084"/>
<dbReference type="Proteomes" id="UP000241462">
    <property type="component" value="Unassembled WGS sequence"/>
</dbReference>
<evidence type="ECO:0000313" key="3">
    <source>
        <dbReference type="Proteomes" id="UP000241462"/>
    </source>
</evidence>
<dbReference type="Pfam" id="PF00106">
    <property type="entry name" value="adh_short"/>
    <property type="match status" value="1"/>
</dbReference>
<sequence length="250" mass="26644">MSQTTVLITGANRGLGLGVAKRFLALPNHTVIAPVRRPEHETSKALVNLPKGEGSSIIVPTATYDATSEEDAFSVVKELVDKHDIKHLDIVLANAGGGLIYPSVLDVTRKDIADHMELNVYSVVTLYQATHALLKKSTSGKATFAIMGSSAGSLARQPPVPNAAYGAAKCTLPWYALRISSEDEWLNSYVLDPGFVQTEGGNSAAKTFGMEEAPTTVDESTEGLFNVISTATKEKFGGKVVLYTGEVQAY</sequence>
<organism evidence="2 3">
    <name type="scientific">Coniella lustricola</name>
    <dbReference type="NCBI Taxonomy" id="2025994"/>
    <lineage>
        <taxon>Eukaryota</taxon>
        <taxon>Fungi</taxon>
        <taxon>Dikarya</taxon>
        <taxon>Ascomycota</taxon>
        <taxon>Pezizomycotina</taxon>
        <taxon>Sordariomycetes</taxon>
        <taxon>Sordariomycetidae</taxon>
        <taxon>Diaporthales</taxon>
        <taxon>Schizoparmaceae</taxon>
        <taxon>Coniella</taxon>
    </lineage>
</organism>
<dbReference type="AlphaFoldDB" id="A0A2T3A084"/>
<evidence type="ECO:0008006" key="4">
    <source>
        <dbReference type="Google" id="ProtNLM"/>
    </source>
</evidence>
<dbReference type="PANTHER" id="PTHR43544">
    <property type="entry name" value="SHORT-CHAIN DEHYDROGENASE/REDUCTASE"/>
    <property type="match status" value="1"/>
</dbReference>
<dbReference type="PANTHER" id="PTHR43544:SF26">
    <property type="entry name" value="SHORT CHAIN DEHYDROGENASE_REDUCTASE FAMILY OXIDOREDUCTASE (JCVI)"/>
    <property type="match status" value="1"/>
</dbReference>
<dbReference type="EMBL" id="KZ678530">
    <property type="protein sequence ID" value="PSR80438.1"/>
    <property type="molecule type" value="Genomic_DNA"/>
</dbReference>
<gene>
    <name evidence="2" type="ORF">BD289DRAFT_455306</name>
</gene>